<evidence type="ECO:0000256" key="1">
    <source>
        <dbReference type="ARBA" id="ARBA00023002"/>
    </source>
</evidence>
<dbReference type="InterPro" id="IPR013149">
    <property type="entry name" value="ADH-like_C"/>
</dbReference>
<organism evidence="3">
    <name type="scientific">marine sediment metagenome</name>
    <dbReference type="NCBI Taxonomy" id="412755"/>
    <lineage>
        <taxon>unclassified sequences</taxon>
        <taxon>metagenomes</taxon>
        <taxon>ecological metagenomes</taxon>
    </lineage>
</organism>
<name>X0YWU0_9ZZZZ</name>
<accession>X0YWU0</accession>
<comment type="caution">
    <text evidence="3">The sequence shown here is derived from an EMBL/GenBank/DDBJ whole genome shotgun (WGS) entry which is preliminary data.</text>
</comment>
<evidence type="ECO:0000313" key="3">
    <source>
        <dbReference type="EMBL" id="GAG52768.1"/>
    </source>
</evidence>
<dbReference type="InterPro" id="IPR036291">
    <property type="entry name" value="NAD(P)-bd_dom_sf"/>
</dbReference>
<dbReference type="GO" id="GO:0016491">
    <property type="term" value="F:oxidoreductase activity"/>
    <property type="evidence" value="ECO:0007669"/>
    <property type="project" value="UniProtKB-KW"/>
</dbReference>
<evidence type="ECO:0000259" key="2">
    <source>
        <dbReference type="Pfam" id="PF00107"/>
    </source>
</evidence>
<sequence length="209" mass="21531">MCADELPIGLGADGALAEFMAIPPQALAGGNVVRVPDQVPDEAAALCEPMSCAINAQQIVGIGQGDNVLVIGGGPLGAIHVEIAKALGARQVMISEFSELRLAMLRELEDVLVIDAANEDVGEVIAQNTDGLGADVAVVAAPSRAAHEASINYVRKGGAVSFFASLPTGKSDIALDSRVIHYGELRVCGASDSRPEHVRRAVGQLTDGK</sequence>
<reference evidence="3" key="1">
    <citation type="journal article" date="2014" name="Front. Microbiol.">
        <title>High frequency of phylogenetically diverse reductive dehalogenase-homologous genes in deep subseafloor sedimentary metagenomes.</title>
        <authorList>
            <person name="Kawai M."/>
            <person name="Futagami T."/>
            <person name="Toyoda A."/>
            <person name="Takaki Y."/>
            <person name="Nishi S."/>
            <person name="Hori S."/>
            <person name="Arai W."/>
            <person name="Tsubouchi T."/>
            <person name="Morono Y."/>
            <person name="Uchiyama I."/>
            <person name="Ito T."/>
            <person name="Fujiyama A."/>
            <person name="Inagaki F."/>
            <person name="Takami H."/>
        </authorList>
    </citation>
    <scope>NUCLEOTIDE SEQUENCE</scope>
    <source>
        <strain evidence="3">Expedition CK06-06</strain>
    </source>
</reference>
<dbReference type="PANTHER" id="PTHR43401:SF2">
    <property type="entry name" value="L-THREONINE 3-DEHYDROGENASE"/>
    <property type="match status" value="1"/>
</dbReference>
<gene>
    <name evidence="3" type="ORF">S01H1_76027</name>
</gene>
<dbReference type="InterPro" id="IPR050129">
    <property type="entry name" value="Zn_alcohol_dh"/>
</dbReference>
<dbReference type="SUPFAM" id="SSF51735">
    <property type="entry name" value="NAD(P)-binding Rossmann-fold domains"/>
    <property type="match status" value="1"/>
</dbReference>
<dbReference type="AlphaFoldDB" id="X0YWU0"/>
<keyword evidence="1" id="KW-0560">Oxidoreductase</keyword>
<dbReference type="EMBL" id="BARS01050995">
    <property type="protein sequence ID" value="GAG52768.1"/>
    <property type="molecule type" value="Genomic_DNA"/>
</dbReference>
<protein>
    <recommendedName>
        <fullName evidence="2">Alcohol dehydrogenase-like C-terminal domain-containing protein</fullName>
    </recommendedName>
</protein>
<dbReference type="Gene3D" id="3.90.180.10">
    <property type="entry name" value="Medium-chain alcohol dehydrogenases, catalytic domain"/>
    <property type="match status" value="1"/>
</dbReference>
<dbReference type="Pfam" id="PF00107">
    <property type="entry name" value="ADH_zinc_N"/>
    <property type="match status" value="1"/>
</dbReference>
<feature type="domain" description="Alcohol dehydrogenase-like C-terminal" evidence="2">
    <location>
        <begin position="75"/>
        <end position="200"/>
    </location>
</feature>
<proteinExistence type="predicted"/>
<feature type="non-terminal residue" evidence="3">
    <location>
        <position position="209"/>
    </location>
</feature>
<dbReference type="Gene3D" id="3.40.50.720">
    <property type="entry name" value="NAD(P)-binding Rossmann-like Domain"/>
    <property type="match status" value="1"/>
</dbReference>
<dbReference type="PANTHER" id="PTHR43401">
    <property type="entry name" value="L-THREONINE 3-DEHYDROGENASE"/>
    <property type="match status" value="1"/>
</dbReference>